<dbReference type="CDD" id="cd00782">
    <property type="entry name" value="MutL_Trans"/>
    <property type="match status" value="1"/>
</dbReference>
<dbReference type="SUPFAM" id="SSF54211">
    <property type="entry name" value="Ribosomal protein S5 domain 2-like"/>
    <property type="match status" value="1"/>
</dbReference>
<dbReference type="Pfam" id="PF13589">
    <property type="entry name" value="HATPase_c_3"/>
    <property type="match status" value="1"/>
</dbReference>
<dbReference type="GO" id="GO:0005524">
    <property type="term" value="F:ATP binding"/>
    <property type="evidence" value="ECO:0007669"/>
    <property type="project" value="InterPro"/>
</dbReference>
<evidence type="ECO:0000256" key="2">
    <source>
        <dbReference type="ARBA" id="ARBA00021975"/>
    </source>
</evidence>
<protein>
    <recommendedName>
        <fullName evidence="2 5">DNA mismatch repair protein MutL</fullName>
    </recommendedName>
</protein>
<keyword evidence="3 5" id="KW-0227">DNA damage</keyword>
<dbReference type="InterPro" id="IPR020667">
    <property type="entry name" value="DNA_mismatch_repair_MutL"/>
</dbReference>
<evidence type="ECO:0000259" key="6">
    <source>
        <dbReference type="SMART" id="SM00853"/>
    </source>
</evidence>
<dbReference type="GO" id="GO:0016887">
    <property type="term" value="F:ATP hydrolysis activity"/>
    <property type="evidence" value="ECO:0007669"/>
    <property type="project" value="InterPro"/>
</dbReference>
<proteinExistence type="inferred from homology"/>
<dbReference type="GO" id="GO:0030983">
    <property type="term" value="F:mismatched DNA binding"/>
    <property type="evidence" value="ECO:0007669"/>
    <property type="project" value="InterPro"/>
</dbReference>
<dbReference type="CDD" id="cd16926">
    <property type="entry name" value="HATPase_MutL-MLH-PMS-like"/>
    <property type="match status" value="1"/>
</dbReference>
<evidence type="ECO:0000256" key="5">
    <source>
        <dbReference type="HAMAP-Rule" id="MF_00149"/>
    </source>
</evidence>
<dbReference type="AlphaFoldDB" id="F8F0S6"/>
<dbReference type="FunFam" id="3.30.565.10:FF:000003">
    <property type="entry name" value="DNA mismatch repair endonuclease MutL"/>
    <property type="match status" value="1"/>
</dbReference>
<reference evidence="9" key="1">
    <citation type="journal article" date="2013" name="Stand. Genomic Sci.">
        <title>Genome sequence of the thermophilic fresh-water bacterium Spirochaeta caldaria type strain (H1(T)), reclassification of Spirochaeta caldaria, Spirochaeta stenostrepta, and Spirochaeta zuelzerae in the genus Treponema as Treponema caldaria comb. nov., Treponema stenostrepta comb. nov., and Treponema zuelzerae comb. nov., and emendation of the genus Treponema.</title>
        <authorList>
            <person name="Abt B."/>
            <person name="Goker M."/>
            <person name="Scheuner C."/>
            <person name="Han C."/>
            <person name="Lu M."/>
            <person name="Misra M."/>
            <person name="Lapidus A."/>
            <person name="Nolan M."/>
            <person name="Lucas S."/>
            <person name="Hammon N."/>
            <person name="Deshpande S."/>
            <person name="Cheng J.F."/>
            <person name="Tapia R."/>
            <person name="Goodwin L.A."/>
            <person name="Pitluck S."/>
            <person name="Liolios K."/>
            <person name="Pagani I."/>
            <person name="Ivanova N."/>
            <person name="Mavromatis K."/>
            <person name="Mikhailova N."/>
            <person name="Huntemann M."/>
            <person name="Pati A."/>
            <person name="Chen A."/>
            <person name="Palaniappan K."/>
            <person name="Land M."/>
            <person name="Hauser L."/>
            <person name="Jeffries C.D."/>
            <person name="Rohde M."/>
            <person name="Spring S."/>
            <person name="Gronow S."/>
            <person name="Detter J.C."/>
            <person name="Bristow J."/>
            <person name="Eisen J.A."/>
            <person name="Markowitz V."/>
            <person name="Hugenholtz P."/>
            <person name="Kyrpides N.C."/>
            <person name="Woyke T."/>
            <person name="Klenk H.P."/>
        </authorList>
    </citation>
    <scope>NUCLEOTIDE SEQUENCE</scope>
    <source>
        <strain evidence="9">ATCC 51460 / DSM 7334 / H1</strain>
    </source>
</reference>
<dbReference type="GO" id="GO:0006298">
    <property type="term" value="P:mismatch repair"/>
    <property type="evidence" value="ECO:0007669"/>
    <property type="project" value="UniProtKB-UniRule"/>
</dbReference>
<dbReference type="GO" id="GO:0140664">
    <property type="term" value="F:ATP-dependent DNA damage sensor activity"/>
    <property type="evidence" value="ECO:0007669"/>
    <property type="project" value="InterPro"/>
</dbReference>
<dbReference type="PROSITE" id="PS00058">
    <property type="entry name" value="DNA_MISMATCH_REPAIR_1"/>
    <property type="match status" value="1"/>
</dbReference>
<dbReference type="InterPro" id="IPR038973">
    <property type="entry name" value="MutL/Mlh/Pms-like"/>
</dbReference>
<dbReference type="Gene3D" id="3.30.565.10">
    <property type="entry name" value="Histidine kinase-like ATPase, C-terminal domain"/>
    <property type="match status" value="1"/>
</dbReference>
<dbReference type="InterPro" id="IPR020568">
    <property type="entry name" value="Ribosomal_Su5_D2-typ_SF"/>
</dbReference>
<name>F8F0S6_GRAC1</name>
<evidence type="ECO:0000256" key="1">
    <source>
        <dbReference type="ARBA" id="ARBA00006082"/>
    </source>
</evidence>
<dbReference type="InterPro" id="IPR042121">
    <property type="entry name" value="MutL_C_regsub"/>
</dbReference>
<organism evidence="8 9">
    <name type="scientific">Gracilinema caldarium (strain ATCC 51460 / DSM 7334 / H1)</name>
    <name type="common">Treponema caldarium</name>
    <dbReference type="NCBI Taxonomy" id="744872"/>
    <lineage>
        <taxon>Bacteria</taxon>
        <taxon>Pseudomonadati</taxon>
        <taxon>Spirochaetota</taxon>
        <taxon>Spirochaetia</taxon>
        <taxon>Spirochaetales</taxon>
        <taxon>Breznakiellaceae</taxon>
        <taxon>Gracilinema</taxon>
    </lineage>
</organism>
<dbReference type="Pfam" id="PF08676">
    <property type="entry name" value="MutL_C"/>
    <property type="match status" value="1"/>
</dbReference>
<dbReference type="KEGG" id="scd:Spica_1640"/>
<dbReference type="Gene3D" id="3.30.1370.100">
    <property type="entry name" value="MutL, C-terminal domain, regulatory subdomain"/>
    <property type="match status" value="1"/>
</dbReference>
<dbReference type="Gene3D" id="3.30.230.10">
    <property type="match status" value="1"/>
</dbReference>
<dbReference type="SMART" id="SM00853">
    <property type="entry name" value="MutL_C"/>
    <property type="match status" value="1"/>
</dbReference>
<dbReference type="Gene3D" id="3.30.1540.20">
    <property type="entry name" value="MutL, C-terminal domain, dimerisation subdomain"/>
    <property type="match status" value="1"/>
</dbReference>
<dbReference type="EMBL" id="CP002868">
    <property type="protein sequence ID" value="AEJ19783.1"/>
    <property type="molecule type" value="Genomic_DNA"/>
</dbReference>
<dbReference type="eggNOG" id="COG0323">
    <property type="taxonomic scope" value="Bacteria"/>
</dbReference>
<evidence type="ECO:0000259" key="7">
    <source>
        <dbReference type="SMART" id="SM01340"/>
    </source>
</evidence>
<dbReference type="Proteomes" id="UP000000503">
    <property type="component" value="Chromosome"/>
</dbReference>
<sequence>MESTGIQRRPVHILSTDVARKIAAGEVVDRPAALVRELIDNALDAEAQTIEVQIEGGGVRRTEVIDDGVGMTREDLALCWLPHATSKVASLEDLLSAETLGFRGEALAAITAVAHVDISTSIDGREAWQLSVGPGGFEQAAEAQAHLIQQTRRVRGTTVRVLGLFDSVPARKKFLKRDGAEALLCKQIFIDKAMAFPDRTFRFLQDGNLKLFFPPISSYRERFIQTQCDGPEQQFVHELYAQGEGFHITMVVGGPELYRSDRREQFVFANGRRIQDFALLQALEYGLEGAFPNGTHPIGALFITIDPALADFNIHPAKREVRFKDPGAIHHAITASLKKFIHNLLLSDKNTQIVKDTNKMILKNTGYEKAAQLLDVHNELSQGTKNSSEHVQCSCEEQGLRKSSAAAINTGTTSAGRLAMEALLERPPQYQKLPQVSQSVTYIGQLFGLFLLAEAGTTLYIIDQHAAHERILFDSLTTQPIQNQDLLIPITFETDSEEEDHFLTLHQERLAEAGIVLDGQGQGSWAITALPANWEKSDSETIQDILKLSEAGEGFIELWIATMACHMAIKDGDYVDRVTAQALVEAALALPIPRCPHGRPIWTTVSKDELFHAVRRTE</sequence>
<dbReference type="PANTHER" id="PTHR10073:SF12">
    <property type="entry name" value="DNA MISMATCH REPAIR PROTEIN MLH1"/>
    <property type="match status" value="1"/>
</dbReference>
<keyword evidence="9" id="KW-1185">Reference proteome</keyword>
<dbReference type="InterPro" id="IPR013507">
    <property type="entry name" value="DNA_mismatch_S5_2-like"/>
</dbReference>
<feature type="domain" description="DNA mismatch repair protein S5" evidence="7">
    <location>
        <begin position="224"/>
        <end position="342"/>
    </location>
</feature>
<dbReference type="InterPro" id="IPR014762">
    <property type="entry name" value="DNA_mismatch_repair_CS"/>
</dbReference>
<dbReference type="InterPro" id="IPR037198">
    <property type="entry name" value="MutL_C_sf"/>
</dbReference>
<dbReference type="InterPro" id="IPR014721">
    <property type="entry name" value="Ribsml_uS5_D2-typ_fold_subgr"/>
</dbReference>
<evidence type="ECO:0000256" key="3">
    <source>
        <dbReference type="ARBA" id="ARBA00022763"/>
    </source>
</evidence>
<dbReference type="NCBIfam" id="TIGR00585">
    <property type="entry name" value="mutl"/>
    <property type="match status" value="1"/>
</dbReference>
<evidence type="ECO:0000256" key="4">
    <source>
        <dbReference type="ARBA" id="ARBA00023204"/>
    </source>
</evidence>
<comment type="similarity">
    <text evidence="1 5">Belongs to the DNA mismatch repair MutL/HexB family.</text>
</comment>
<dbReference type="RefSeq" id="WP_013969092.1">
    <property type="nucleotide sequence ID" value="NC_015732.1"/>
</dbReference>
<dbReference type="InterPro" id="IPR042120">
    <property type="entry name" value="MutL_C_dimsub"/>
</dbReference>
<dbReference type="SUPFAM" id="SSF55874">
    <property type="entry name" value="ATPase domain of HSP90 chaperone/DNA topoisomerase II/histidine kinase"/>
    <property type="match status" value="1"/>
</dbReference>
<dbReference type="PANTHER" id="PTHR10073">
    <property type="entry name" value="DNA MISMATCH REPAIR PROTEIN MLH, PMS, MUTL"/>
    <property type="match status" value="1"/>
</dbReference>
<gene>
    <name evidence="5" type="primary">mutL</name>
    <name evidence="8" type="ordered locus">Spica_1640</name>
</gene>
<comment type="function">
    <text evidence="5">This protein is involved in the repair of mismatches in DNA. It is required for dam-dependent methyl-directed DNA mismatch repair. May act as a 'molecular matchmaker', a protein that promotes the formation of a stable complex between two or more DNA-binding proteins in an ATP-dependent manner without itself being part of a final effector complex.</text>
</comment>
<feature type="domain" description="MutL C-terminal dimerisation" evidence="6">
    <location>
        <begin position="442"/>
        <end position="575"/>
    </location>
</feature>
<dbReference type="STRING" id="744872.Spica_1640"/>
<evidence type="ECO:0000313" key="8">
    <source>
        <dbReference type="EMBL" id="AEJ19783.1"/>
    </source>
</evidence>
<accession>F8F0S6</accession>
<dbReference type="InterPro" id="IPR036890">
    <property type="entry name" value="HATPase_C_sf"/>
</dbReference>
<dbReference type="Pfam" id="PF01119">
    <property type="entry name" value="DNA_mis_repair"/>
    <property type="match status" value="1"/>
</dbReference>
<dbReference type="InterPro" id="IPR002099">
    <property type="entry name" value="MutL/Mlh/PMS"/>
</dbReference>
<dbReference type="SMART" id="SM01340">
    <property type="entry name" value="DNA_mis_repair"/>
    <property type="match status" value="1"/>
</dbReference>
<dbReference type="HOGENOM" id="CLU_004131_4_1_12"/>
<dbReference type="HAMAP" id="MF_00149">
    <property type="entry name" value="DNA_mis_repair"/>
    <property type="match status" value="1"/>
</dbReference>
<evidence type="ECO:0000313" key="9">
    <source>
        <dbReference type="Proteomes" id="UP000000503"/>
    </source>
</evidence>
<dbReference type="GO" id="GO:0032300">
    <property type="term" value="C:mismatch repair complex"/>
    <property type="evidence" value="ECO:0007669"/>
    <property type="project" value="InterPro"/>
</dbReference>
<dbReference type="SUPFAM" id="SSF118116">
    <property type="entry name" value="DNA mismatch repair protein MutL"/>
    <property type="match status" value="1"/>
</dbReference>
<dbReference type="InterPro" id="IPR014790">
    <property type="entry name" value="MutL_C"/>
</dbReference>
<keyword evidence="4 5" id="KW-0234">DNA repair</keyword>